<dbReference type="InterPro" id="IPR039420">
    <property type="entry name" value="WalR-like"/>
</dbReference>
<feature type="domain" description="HTH luxR-type" evidence="3">
    <location>
        <begin position="159"/>
        <end position="224"/>
    </location>
</feature>
<dbReference type="Gene3D" id="3.40.50.2300">
    <property type="match status" value="1"/>
</dbReference>
<dbReference type="PRINTS" id="PR00038">
    <property type="entry name" value="HTHLUXR"/>
</dbReference>
<reference evidence="5 6" key="1">
    <citation type="submission" date="2020-03" db="EMBL/GenBank/DDBJ databases">
        <title>Genomic Encyclopedia of Type Strains, Phase IV (KMG-IV): sequencing the most valuable type-strain genomes for metagenomic binning, comparative biology and taxonomic classification.</title>
        <authorList>
            <person name="Goeker M."/>
        </authorList>
    </citation>
    <scope>NUCLEOTIDE SEQUENCE [LARGE SCALE GENOMIC DNA]</scope>
    <source>
        <strain evidence="5 6">DSM 21299</strain>
    </source>
</reference>
<dbReference type="InterPro" id="IPR000792">
    <property type="entry name" value="Tscrpt_reg_LuxR_C"/>
</dbReference>
<name>A0A846M5L0_9SPHN</name>
<dbReference type="AlphaFoldDB" id="A0A846M5L0"/>
<dbReference type="Gene3D" id="1.10.10.10">
    <property type="entry name" value="Winged helix-like DNA-binding domain superfamily/Winged helix DNA-binding domain"/>
    <property type="match status" value="1"/>
</dbReference>
<evidence type="ECO:0000256" key="2">
    <source>
        <dbReference type="PROSITE-ProRule" id="PRU00169"/>
    </source>
</evidence>
<dbReference type="GO" id="GO:0006355">
    <property type="term" value="P:regulation of DNA-templated transcription"/>
    <property type="evidence" value="ECO:0007669"/>
    <property type="project" value="InterPro"/>
</dbReference>
<dbReference type="InterPro" id="IPR001789">
    <property type="entry name" value="Sig_transdc_resp-reg_receiver"/>
</dbReference>
<dbReference type="Pfam" id="PF00196">
    <property type="entry name" value="GerE"/>
    <property type="match status" value="1"/>
</dbReference>
<evidence type="ECO:0000259" key="4">
    <source>
        <dbReference type="PROSITE" id="PS50110"/>
    </source>
</evidence>
<feature type="domain" description="Response regulatory" evidence="4">
    <location>
        <begin position="10"/>
        <end position="124"/>
    </location>
</feature>
<keyword evidence="1 5" id="KW-0238">DNA-binding</keyword>
<evidence type="ECO:0000313" key="6">
    <source>
        <dbReference type="Proteomes" id="UP000576821"/>
    </source>
</evidence>
<proteinExistence type="predicted"/>
<dbReference type="GO" id="GO:0003677">
    <property type="term" value="F:DNA binding"/>
    <property type="evidence" value="ECO:0007669"/>
    <property type="project" value="UniProtKB-KW"/>
</dbReference>
<dbReference type="PROSITE" id="PS50043">
    <property type="entry name" value="HTH_LUXR_2"/>
    <property type="match status" value="1"/>
</dbReference>
<dbReference type="SUPFAM" id="SSF46894">
    <property type="entry name" value="C-terminal effector domain of the bipartite response regulators"/>
    <property type="match status" value="1"/>
</dbReference>
<keyword evidence="6" id="KW-1185">Reference proteome</keyword>
<comment type="caution">
    <text evidence="2">Lacks conserved residue(s) required for the propagation of feature annotation.</text>
</comment>
<dbReference type="EMBL" id="JAASQR010000001">
    <property type="protein sequence ID" value="NIJ15891.1"/>
    <property type="molecule type" value="Genomic_DNA"/>
</dbReference>
<evidence type="ECO:0000256" key="1">
    <source>
        <dbReference type="ARBA" id="ARBA00023125"/>
    </source>
</evidence>
<organism evidence="5 6">
    <name type="scientific">Sphingobium vermicomposti</name>
    <dbReference type="NCBI Taxonomy" id="529005"/>
    <lineage>
        <taxon>Bacteria</taxon>
        <taxon>Pseudomonadati</taxon>
        <taxon>Pseudomonadota</taxon>
        <taxon>Alphaproteobacteria</taxon>
        <taxon>Sphingomonadales</taxon>
        <taxon>Sphingomonadaceae</taxon>
        <taxon>Sphingobium</taxon>
    </lineage>
</organism>
<comment type="caution">
    <text evidence="5">The sequence shown here is derived from an EMBL/GenBank/DDBJ whole genome shotgun (WGS) entry which is preliminary data.</text>
</comment>
<sequence length="228" mass="24534">MAEGETRPLQLLIIDPSPLRRACMTVALESSGLKVMSLATLDDRPPQCEADVILFQAGDTAEEAASLTEQIARAARRWQDVAVLVIADHNDQRLMLSAIAAGAHGVLTSNISVPRIQEALALLNDGLSIYPVAVSKAIQTRLKIQASPPDDTSDRVKTAMDQLATLTRRQRDVLELLAQGASNKDIANRLQISESTVKVHVRAIMALKGASNRTQIVAHLLKGGHLGD</sequence>
<protein>
    <submittedName>
        <fullName evidence="5">DNA-binding NarL/FixJ family response regulator</fullName>
    </submittedName>
</protein>
<gene>
    <name evidence="5" type="ORF">FHS54_000840</name>
</gene>
<accession>A0A846M5L0</accession>
<dbReference type="CDD" id="cd06170">
    <property type="entry name" value="LuxR_C_like"/>
    <property type="match status" value="1"/>
</dbReference>
<dbReference type="GO" id="GO:0000160">
    <property type="term" value="P:phosphorelay signal transduction system"/>
    <property type="evidence" value="ECO:0007669"/>
    <property type="project" value="InterPro"/>
</dbReference>
<dbReference type="SUPFAM" id="SSF52172">
    <property type="entry name" value="CheY-like"/>
    <property type="match status" value="1"/>
</dbReference>
<dbReference type="InterPro" id="IPR036388">
    <property type="entry name" value="WH-like_DNA-bd_sf"/>
</dbReference>
<dbReference type="PANTHER" id="PTHR43214">
    <property type="entry name" value="TWO-COMPONENT RESPONSE REGULATOR"/>
    <property type="match status" value="1"/>
</dbReference>
<dbReference type="SMART" id="SM00421">
    <property type="entry name" value="HTH_LUXR"/>
    <property type="match status" value="1"/>
</dbReference>
<evidence type="ECO:0000259" key="3">
    <source>
        <dbReference type="PROSITE" id="PS50043"/>
    </source>
</evidence>
<dbReference type="InterPro" id="IPR016032">
    <property type="entry name" value="Sig_transdc_resp-reg_C-effctor"/>
</dbReference>
<dbReference type="PROSITE" id="PS50110">
    <property type="entry name" value="RESPONSE_REGULATORY"/>
    <property type="match status" value="1"/>
</dbReference>
<dbReference type="InterPro" id="IPR011006">
    <property type="entry name" value="CheY-like_superfamily"/>
</dbReference>
<evidence type="ECO:0000313" key="5">
    <source>
        <dbReference type="EMBL" id="NIJ15891.1"/>
    </source>
</evidence>
<dbReference type="Proteomes" id="UP000576821">
    <property type="component" value="Unassembled WGS sequence"/>
</dbReference>